<feature type="transmembrane region" description="Helical" evidence="8">
    <location>
        <begin position="245"/>
        <end position="266"/>
    </location>
</feature>
<gene>
    <name evidence="10" type="ORF">MOX91_02495</name>
</gene>
<evidence type="ECO:0000313" key="11">
    <source>
        <dbReference type="Proteomes" id="UP001275932"/>
    </source>
</evidence>
<keyword evidence="6 8" id="KW-1133">Transmembrane helix</keyword>
<evidence type="ECO:0000256" key="6">
    <source>
        <dbReference type="ARBA" id="ARBA00022989"/>
    </source>
</evidence>
<feature type="transmembrane region" description="Helical" evidence="8">
    <location>
        <begin position="80"/>
        <end position="101"/>
    </location>
</feature>
<name>A0ABU4WER6_9BACT</name>
<comment type="similarity">
    <text evidence="8">Belongs to the binding-protein-dependent transport system permease family.</text>
</comment>
<dbReference type="SUPFAM" id="SSF161098">
    <property type="entry name" value="MetI-like"/>
    <property type="match status" value="1"/>
</dbReference>
<evidence type="ECO:0000256" key="3">
    <source>
        <dbReference type="ARBA" id="ARBA00022475"/>
    </source>
</evidence>
<keyword evidence="7 8" id="KW-0472">Membrane</keyword>
<dbReference type="Pfam" id="PF00528">
    <property type="entry name" value="BPD_transp_1"/>
    <property type="match status" value="1"/>
</dbReference>
<dbReference type="InterPro" id="IPR000515">
    <property type="entry name" value="MetI-like"/>
</dbReference>
<evidence type="ECO:0000256" key="1">
    <source>
        <dbReference type="ARBA" id="ARBA00004429"/>
    </source>
</evidence>
<protein>
    <submittedName>
        <fullName evidence="10">ABC transporter permease</fullName>
    </submittedName>
</protein>
<evidence type="ECO:0000256" key="2">
    <source>
        <dbReference type="ARBA" id="ARBA00022448"/>
    </source>
</evidence>
<dbReference type="InterPro" id="IPR035906">
    <property type="entry name" value="MetI-like_sf"/>
</dbReference>
<dbReference type="InterPro" id="IPR050366">
    <property type="entry name" value="BP-dependent_transpt_permease"/>
</dbReference>
<accession>A0ABU4WER6</accession>
<dbReference type="EMBL" id="JALBUT010000002">
    <property type="protein sequence ID" value="MDX8415050.1"/>
    <property type="molecule type" value="Genomic_DNA"/>
</dbReference>
<comment type="subcellular location">
    <subcellularLocation>
        <location evidence="1">Cell inner membrane</location>
        <topology evidence="1">Multi-pass membrane protein</topology>
    </subcellularLocation>
    <subcellularLocation>
        <location evidence="8">Cell membrane</location>
        <topology evidence="8">Multi-pass membrane protein</topology>
    </subcellularLocation>
</comment>
<dbReference type="CDD" id="cd06261">
    <property type="entry name" value="TM_PBP2"/>
    <property type="match status" value="1"/>
</dbReference>
<evidence type="ECO:0000256" key="7">
    <source>
        <dbReference type="ARBA" id="ARBA00023136"/>
    </source>
</evidence>
<dbReference type="PANTHER" id="PTHR43386">
    <property type="entry name" value="OLIGOPEPTIDE TRANSPORT SYSTEM PERMEASE PROTEIN APPC"/>
    <property type="match status" value="1"/>
</dbReference>
<dbReference type="Proteomes" id="UP001275932">
    <property type="component" value="Unassembled WGS sequence"/>
</dbReference>
<feature type="transmembrane region" description="Helical" evidence="8">
    <location>
        <begin position="141"/>
        <end position="160"/>
    </location>
</feature>
<proteinExistence type="inferred from homology"/>
<feature type="domain" description="ABC transmembrane type-1" evidence="9">
    <location>
        <begin position="78"/>
        <end position="267"/>
    </location>
</feature>
<keyword evidence="3" id="KW-1003">Cell membrane</keyword>
<evidence type="ECO:0000256" key="8">
    <source>
        <dbReference type="RuleBase" id="RU363032"/>
    </source>
</evidence>
<keyword evidence="2 8" id="KW-0813">Transport</keyword>
<keyword evidence="5 8" id="KW-0812">Transmembrane</keyword>
<reference evidence="10 11" key="1">
    <citation type="submission" date="2022-03" db="EMBL/GenBank/DDBJ databases">
        <title>Novel taxa within the pig intestine.</title>
        <authorList>
            <person name="Wylensek D."/>
            <person name="Bishof K."/>
            <person name="Afrizal A."/>
            <person name="Clavel T."/>
        </authorList>
    </citation>
    <scope>NUCLEOTIDE SEQUENCE [LARGE SCALE GENOMIC DNA]</scope>
    <source>
        <strain evidence="10 11">CLA-KB-P66</strain>
    </source>
</reference>
<dbReference type="RefSeq" id="WP_370396494.1">
    <property type="nucleotide sequence ID" value="NZ_JALBUT010000002.1"/>
</dbReference>
<evidence type="ECO:0000313" key="10">
    <source>
        <dbReference type="EMBL" id="MDX8415050.1"/>
    </source>
</evidence>
<evidence type="ECO:0000259" key="9">
    <source>
        <dbReference type="PROSITE" id="PS50928"/>
    </source>
</evidence>
<keyword evidence="4" id="KW-0997">Cell inner membrane</keyword>
<dbReference type="PANTHER" id="PTHR43386:SF2">
    <property type="entry name" value="OLIGOPEPTIDE TRANSPORT SYSTEM PERMEASE PROTEIN OPPC"/>
    <property type="match status" value="1"/>
</dbReference>
<sequence>MKISKFAKSLKGKFGTGAIICAAFLICAFLACLFADFTAPYPYELQNMDLGAAPPSLAHPLGTDIMGRDMLSRLLYGGRISFFVGILATAVSILIGVFYGMVSGLAGGKTDSLLMRIVDVIYSLPFTIFVILLTLAFGRSIWLIFVAIGAVEWLTMARIARAMTLDLKSSQFVEASKAMGQSGFGIILKHILPNLLPSITVCAALTMPSVMLLEAFLSFLGLGVQAPLPSLGSLIKDGAEYMEDAPWLLVFPAAFFSALLYCINLIGEKLTLKKR</sequence>
<comment type="caution">
    <text evidence="10">The sequence shown here is derived from an EMBL/GenBank/DDBJ whole genome shotgun (WGS) entry which is preliminary data.</text>
</comment>
<dbReference type="PROSITE" id="PS51257">
    <property type="entry name" value="PROKAR_LIPOPROTEIN"/>
    <property type="match status" value="1"/>
</dbReference>
<dbReference type="Gene3D" id="1.10.3720.10">
    <property type="entry name" value="MetI-like"/>
    <property type="match status" value="1"/>
</dbReference>
<organism evidence="10 11">
    <name type="scientific">Intestinicryptomonas porci</name>
    <dbReference type="NCBI Taxonomy" id="2926320"/>
    <lineage>
        <taxon>Bacteria</taxon>
        <taxon>Pseudomonadati</taxon>
        <taxon>Verrucomicrobiota</taxon>
        <taxon>Opitutia</taxon>
        <taxon>Opitutales</taxon>
        <taxon>Intestinicryptomonaceae</taxon>
        <taxon>Intestinicryptomonas</taxon>
    </lineage>
</organism>
<evidence type="ECO:0000256" key="5">
    <source>
        <dbReference type="ARBA" id="ARBA00022692"/>
    </source>
</evidence>
<feature type="transmembrane region" description="Helical" evidence="8">
    <location>
        <begin position="199"/>
        <end position="225"/>
    </location>
</feature>
<evidence type="ECO:0000256" key="4">
    <source>
        <dbReference type="ARBA" id="ARBA00022519"/>
    </source>
</evidence>
<dbReference type="PROSITE" id="PS50928">
    <property type="entry name" value="ABC_TM1"/>
    <property type="match status" value="1"/>
</dbReference>
<feature type="transmembrane region" description="Helical" evidence="8">
    <location>
        <begin position="113"/>
        <end position="135"/>
    </location>
</feature>
<keyword evidence="11" id="KW-1185">Reference proteome</keyword>